<dbReference type="OrthoDB" id="9790023at2"/>
<dbReference type="InterPro" id="IPR024078">
    <property type="entry name" value="LmbE-like_dom_sf"/>
</dbReference>
<dbReference type="EMBL" id="CP009498">
    <property type="protein sequence ID" value="AKL97609.1"/>
    <property type="molecule type" value="Genomic_DNA"/>
</dbReference>
<dbReference type="Proteomes" id="UP000035337">
    <property type="component" value="Chromosome"/>
</dbReference>
<dbReference type="InterPro" id="IPR003737">
    <property type="entry name" value="GlcNAc_PI_deacetylase-related"/>
</dbReference>
<keyword evidence="2" id="KW-1185">Reference proteome</keyword>
<proteinExistence type="predicted"/>
<organism evidence="1 2">
    <name type="scientific">Endomicrobium proavitum</name>
    <dbReference type="NCBI Taxonomy" id="1408281"/>
    <lineage>
        <taxon>Bacteria</taxon>
        <taxon>Pseudomonadati</taxon>
        <taxon>Elusimicrobiota</taxon>
        <taxon>Endomicrobiia</taxon>
        <taxon>Endomicrobiales</taxon>
        <taxon>Endomicrobiaceae</taxon>
        <taxon>Endomicrobium</taxon>
    </lineage>
</organism>
<sequence>MAQLRFKHLFRIFEHIRPFLSYSIAADDSLYDRRILVIAPHQLDEAVGCGGTIIKHAQNGGHAEIVYCTHENPERMKESEAAASLLGSKRNHFLQFAARSLSGNKRFEETLASIIKRVKPNAVFLPFWFDNHKDHTAVSKALIKINKIVKLNFTVYAYGVWSPVMPNAIVDISSVWEQKQSAIECYKSQLASRDYVKIAQGLNSYWAEIKKPGMKYAETFFKLSAQEYIKLGRKIF</sequence>
<gene>
    <name evidence="1" type="ORF">Epro_0230</name>
</gene>
<dbReference type="KEGG" id="epo:Epro_0230"/>
<dbReference type="PANTHER" id="PTHR12993:SF11">
    <property type="entry name" value="N-ACETYLGLUCOSAMINYL-PHOSPHATIDYLINOSITOL DE-N-ACETYLASE"/>
    <property type="match status" value="1"/>
</dbReference>
<dbReference type="GO" id="GO:0016811">
    <property type="term" value="F:hydrolase activity, acting on carbon-nitrogen (but not peptide) bonds, in linear amides"/>
    <property type="evidence" value="ECO:0007669"/>
    <property type="project" value="TreeGrafter"/>
</dbReference>
<dbReference type="SUPFAM" id="SSF102588">
    <property type="entry name" value="LmbE-like"/>
    <property type="match status" value="1"/>
</dbReference>
<name>A0A0G3WJE3_9BACT</name>
<protein>
    <recommendedName>
        <fullName evidence="3">LmbE family protein</fullName>
    </recommendedName>
</protein>
<dbReference type="STRING" id="1408281.Epro_0230"/>
<dbReference type="AlphaFoldDB" id="A0A0G3WJE3"/>
<dbReference type="Gene3D" id="3.40.50.10320">
    <property type="entry name" value="LmbE-like"/>
    <property type="match status" value="1"/>
</dbReference>
<evidence type="ECO:0008006" key="3">
    <source>
        <dbReference type="Google" id="ProtNLM"/>
    </source>
</evidence>
<dbReference type="RefSeq" id="WP_052569815.1">
    <property type="nucleotide sequence ID" value="NZ_CP009498.1"/>
</dbReference>
<dbReference type="Pfam" id="PF02585">
    <property type="entry name" value="PIG-L"/>
    <property type="match status" value="1"/>
</dbReference>
<reference evidence="1 2" key="1">
    <citation type="submission" date="2014-09" db="EMBL/GenBank/DDBJ databases">
        <title>Complete genome sequence of Endomicrobium proavitum.</title>
        <authorList>
            <person name="Zheng H."/>
        </authorList>
    </citation>
    <scope>NUCLEOTIDE SEQUENCE [LARGE SCALE GENOMIC DNA]</scope>
    <source>
        <strain evidence="1 2">Rsa215</strain>
    </source>
</reference>
<dbReference type="PANTHER" id="PTHR12993">
    <property type="entry name" value="N-ACETYLGLUCOSAMINYL-PHOSPHATIDYLINOSITOL DE-N-ACETYLASE-RELATED"/>
    <property type="match status" value="1"/>
</dbReference>
<evidence type="ECO:0000313" key="2">
    <source>
        <dbReference type="Proteomes" id="UP000035337"/>
    </source>
</evidence>
<evidence type="ECO:0000313" key="1">
    <source>
        <dbReference type="EMBL" id="AKL97609.1"/>
    </source>
</evidence>
<accession>A0A0G3WJE3</accession>